<sequence>RCFEVTLLAQPSCLDQNSSSHPYLPLGLVHLLTTHFHMRCTTNRASYHFKAHTCYVGSFLPPICSDFGQRVPEHTGATHCQFVPHYLFWDQHVLKQVAEERAVRLIAAAMLMGGDGVVCNRIGRRGGLVEARFDCTGTKDGELDSFWSED</sequence>
<feature type="non-terminal residue" evidence="1">
    <location>
        <position position="150"/>
    </location>
</feature>
<gene>
    <name evidence="1" type="ORF">KUCAC02_020218</name>
</gene>
<evidence type="ECO:0000313" key="2">
    <source>
        <dbReference type="Proteomes" id="UP001057452"/>
    </source>
</evidence>
<keyword evidence="2" id="KW-1185">Reference proteome</keyword>
<dbReference type="EMBL" id="CM043808">
    <property type="protein sequence ID" value="KAI4802377.1"/>
    <property type="molecule type" value="Genomic_DNA"/>
</dbReference>
<accession>A0ACB9VRH6</accession>
<dbReference type="Proteomes" id="UP001057452">
    <property type="component" value="Chromosome 24"/>
</dbReference>
<proteinExistence type="predicted"/>
<protein>
    <submittedName>
        <fullName evidence="1">Uncharacterized protein</fullName>
    </submittedName>
</protein>
<evidence type="ECO:0000313" key="1">
    <source>
        <dbReference type="EMBL" id="KAI4802377.1"/>
    </source>
</evidence>
<comment type="caution">
    <text evidence="1">The sequence shown here is derived from an EMBL/GenBank/DDBJ whole genome shotgun (WGS) entry which is preliminary data.</text>
</comment>
<feature type="non-terminal residue" evidence="1">
    <location>
        <position position="1"/>
    </location>
</feature>
<organism evidence="1 2">
    <name type="scientific">Chaenocephalus aceratus</name>
    <name type="common">Blackfin icefish</name>
    <name type="synonym">Chaenichthys aceratus</name>
    <dbReference type="NCBI Taxonomy" id="36190"/>
    <lineage>
        <taxon>Eukaryota</taxon>
        <taxon>Metazoa</taxon>
        <taxon>Chordata</taxon>
        <taxon>Craniata</taxon>
        <taxon>Vertebrata</taxon>
        <taxon>Euteleostomi</taxon>
        <taxon>Actinopterygii</taxon>
        <taxon>Neopterygii</taxon>
        <taxon>Teleostei</taxon>
        <taxon>Neoteleostei</taxon>
        <taxon>Acanthomorphata</taxon>
        <taxon>Eupercaria</taxon>
        <taxon>Perciformes</taxon>
        <taxon>Notothenioidei</taxon>
        <taxon>Channichthyidae</taxon>
        <taxon>Chaenocephalus</taxon>
    </lineage>
</organism>
<name>A0ACB9VRH6_CHAAC</name>
<reference evidence="1" key="1">
    <citation type="submission" date="2022-05" db="EMBL/GenBank/DDBJ databases">
        <title>Chromosome-level genome of Chaenocephalus aceratus.</title>
        <authorList>
            <person name="Park H."/>
        </authorList>
    </citation>
    <scope>NUCLEOTIDE SEQUENCE</scope>
    <source>
        <strain evidence="1">KU_202001</strain>
    </source>
</reference>